<dbReference type="AlphaFoldDB" id="A0A714AHQ9"/>
<dbReference type="EMBL" id="DAAONN010000064">
    <property type="protein sequence ID" value="HAD3920934.1"/>
    <property type="molecule type" value="Genomic_DNA"/>
</dbReference>
<organism evidence="1">
    <name type="scientific">Salmonella typhimurium</name>
    <dbReference type="NCBI Taxonomy" id="90371"/>
    <lineage>
        <taxon>Bacteria</taxon>
        <taxon>Pseudomonadati</taxon>
        <taxon>Pseudomonadota</taxon>
        <taxon>Gammaproteobacteria</taxon>
        <taxon>Enterobacterales</taxon>
        <taxon>Enterobacteriaceae</taxon>
        <taxon>Salmonella</taxon>
    </lineage>
</organism>
<reference evidence="1" key="1">
    <citation type="journal article" date="2018" name="Genome Biol.">
        <title>SKESA: strategic k-mer extension for scrupulous assemblies.</title>
        <authorList>
            <person name="Souvorov A."/>
            <person name="Agarwala R."/>
            <person name="Lipman D.J."/>
        </authorList>
    </citation>
    <scope>NUCLEOTIDE SEQUENCE</scope>
    <source>
        <strain evidence="1">S256T</strain>
    </source>
</reference>
<evidence type="ECO:0000313" key="1">
    <source>
        <dbReference type="EMBL" id="HAD3920934.1"/>
    </source>
</evidence>
<name>A0A714AHQ9_SALTM</name>
<proteinExistence type="predicted"/>
<reference evidence="1" key="2">
    <citation type="submission" date="2019-01" db="EMBL/GenBank/DDBJ databases">
        <authorList>
            <consortium name="NCBI Pathogen Detection Project"/>
        </authorList>
    </citation>
    <scope>NUCLEOTIDE SEQUENCE</scope>
    <source>
        <strain evidence="1">S256T</strain>
    </source>
</reference>
<comment type="caution">
    <text evidence="1">The sequence shown here is derived from an EMBL/GenBank/DDBJ whole genome shotgun (WGS) entry which is preliminary data.</text>
</comment>
<protein>
    <submittedName>
        <fullName evidence="1">Uncharacterized protein</fullName>
    </submittedName>
</protein>
<accession>A0A714AHQ9</accession>
<sequence>MKRLNIDKSLYFSIYGIGSMDVHGTGTINHIASNIGIESALQIHVLEKLSFVITLDTLKVIKEFYRCNIDDLDDNIILMEEAFKKIIE</sequence>
<gene>
    <name evidence="1" type="ORF">G1Q90_26050</name>
</gene>